<keyword evidence="4" id="KW-0539">Nucleus</keyword>
<dbReference type="HOGENOM" id="CLU_030027_4_1_1"/>
<dbReference type="STRING" id="717646.M2MQ72"/>
<comment type="similarity">
    <text evidence="2">Belongs to the TFIIA subunit 1 family.</text>
</comment>
<dbReference type="KEGG" id="bcom:BAUCODRAFT_385117"/>
<dbReference type="Proteomes" id="UP000011761">
    <property type="component" value="Unassembled WGS sequence"/>
</dbReference>
<dbReference type="OrthoDB" id="6275927at2759"/>
<feature type="region of interest" description="Disordered" evidence="5">
    <location>
        <begin position="57"/>
        <end position="81"/>
    </location>
</feature>
<keyword evidence="7" id="KW-1185">Reference proteome</keyword>
<dbReference type="SMART" id="SM01371">
    <property type="entry name" value="TFIIA"/>
    <property type="match status" value="1"/>
</dbReference>
<feature type="compositionally biased region" description="Acidic residues" evidence="5">
    <location>
        <begin position="300"/>
        <end position="340"/>
    </location>
</feature>
<dbReference type="SUPFAM" id="SSF47396">
    <property type="entry name" value="Transcription factor IIA (TFIIA), alpha-helical domain"/>
    <property type="match status" value="1"/>
</dbReference>
<dbReference type="InterPro" id="IPR009088">
    <property type="entry name" value="TFIIA_b-brl"/>
</dbReference>
<evidence type="ECO:0000256" key="2">
    <source>
        <dbReference type="ARBA" id="ARBA00010059"/>
    </source>
</evidence>
<dbReference type="OMA" id="EVCDASQ"/>
<dbReference type="SUPFAM" id="SSF50784">
    <property type="entry name" value="Transcription factor IIA (TFIIA), beta-barrel domain"/>
    <property type="match status" value="1"/>
</dbReference>
<dbReference type="RefSeq" id="XP_007674015.1">
    <property type="nucleotide sequence ID" value="XM_007675825.1"/>
</dbReference>
<feature type="compositionally biased region" description="Low complexity" evidence="5">
    <location>
        <begin position="130"/>
        <end position="147"/>
    </location>
</feature>
<evidence type="ECO:0000313" key="6">
    <source>
        <dbReference type="EMBL" id="EMC98921.1"/>
    </source>
</evidence>
<evidence type="ECO:0000256" key="3">
    <source>
        <dbReference type="ARBA" id="ARBA00023163"/>
    </source>
</evidence>
<evidence type="ECO:0000256" key="5">
    <source>
        <dbReference type="SAM" id="MobiDB-lite"/>
    </source>
</evidence>
<accession>M2MQ72</accession>
<dbReference type="Gene3D" id="1.10.287.100">
    <property type="match status" value="1"/>
</dbReference>
<dbReference type="GO" id="GO:0006367">
    <property type="term" value="P:transcription initiation at RNA polymerase II promoter"/>
    <property type="evidence" value="ECO:0007669"/>
    <property type="project" value="InterPro"/>
</dbReference>
<feature type="region of interest" description="Disordered" evidence="5">
    <location>
        <begin position="130"/>
        <end position="214"/>
    </location>
</feature>
<gene>
    <name evidence="6" type="ORF">BAUCODRAFT_385117</name>
</gene>
<feature type="compositionally biased region" description="Polar residues" evidence="5">
    <location>
        <begin position="192"/>
        <end position="204"/>
    </location>
</feature>
<feature type="compositionally biased region" description="Polar residues" evidence="5">
    <location>
        <begin position="287"/>
        <end position="299"/>
    </location>
</feature>
<proteinExistence type="inferred from homology"/>
<reference evidence="6 7" key="1">
    <citation type="journal article" date="2012" name="PLoS Pathog.">
        <title>Diverse lifestyles and strategies of plant pathogenesis encoded in the genomes of eighteen Dothideomycetes fungi.</title>
        <authorList>
            <person name="Ohm R.A."/>
            <person name="Feau N."/>
            <person name="Henrissat B."/>
            <person name="Schoch C.L."/>
            <person name="Horwitz B.A."/>
            <person name="Barry K.W."/>
            <person name="Condon B.J."/>
            <person name="Copeland A.C."/>
            <person name="Dhillon B."/>
            <person name="Glaser F."/>
            <person name="Hesse C.N."/>
            <person name="Kosti I."/>
            <person name="LaButti K."/>
            <person name="Lindquist E.A."/>
            <person name="Lucas S."/>
            <person name="Salamov A.A."/>
            <person name="Bradshaw R.E."/>
            <person name="Ciuffetti L."/>
            <person name="Hamelin R.C."/>
            <person name="Kema G.H.J."/>
            <person name="Lawrence C."/>
            <person name="Scott J.A."/>
            <person name="Spatafora J.W."/>
            <person name="Turgeon B.G."/>
            <person name="de Wit P.J.G.M."/>
            <person name="Zhong S."/>
            <person name="Goodwin S.B."/>
            <person name="Grigoriev I.V."/>
        </authorList>
    </citation>
    <scope>NUCLEOTIDE SEQUENCE [LARGE SCALE GENOMIC DNA]</scope>
    <source>
        <strain evidence="6 7">UAMH 10762</strain>
    </source>
</reference>
<dbReference type="Pfam" id="PF03153">
    <property type="entry name" value="TFIIA"/>
    <property type="match status" value="1"/>
</dbReference>
<protein>
    <submittedName>
        <fullName evidence="6">Uncharacterized protein</fullName>
    </submittedName>
</protein>
<sequence length="386" mass="42560">MTNQLVGEIYKKIIEEVVAGSKDQFEESGVSASVLEDLAKEWRTKLSARNVAVMPWDPKAAPPQAQATTASPLPSAANGLPSYPYDGQAGAVNGSTYIKAEPGAEAQYHGLSNGYSREPPPTQGGFARAQQLVQQQQAQRGLALPGQRPQGLQMPTQSAQQYAQQQQQYNMQRQQQALQQQQAQPRIKVENETPQVNQGSYTQQPRPPTATYAQTDGADDALQQWQSQLAQRRAVTAEQTRRADRMMRDQVLQSSADLQSGLMLPLGEQPGLYDRKRRGTAPIASGSKAQSQPSISQLDGDNDFDDDEAKIKDEDDEDAINSDLDSDEDPTGNIGDEEDDLGDTILCTYDKVQRVKNKWKCTLKDGVMSISGKEWVFHKGMGEFEW</sequence>
<dbReference type="eggNOG" id="KOG2652">
    <property type="taxonomic scope" value="Eukaryota"/>
</dbReference>
<dbReference type="EMBL" id="KB445552">
    <property type="protein sequence ID" value="EMC98921.1"/>
    <property type="molecule type" value="Genomic_DNA"/>
</dbReference>
<dbReference type="PANTHER" id="PTHR12694">
    <property type="entry name" value="TRANSCRIPTION INITIATION FACTOR IIA SUBUNIT 1"/>
    <property type="match status" value="1"/>
</dbReference>
<dbReference type="InterPro" id="IPR004855">
    <property type="entry name" value="TFIIA_asu/bsu"/>
</dbReference>
<dbReference type="AlphaFoldDB" id="M2MQ72"/>
<feature type="compositionally biased region" description="Low complexity" evidence="5">
    <location>
        <begin position="157"/>
        <end position="184"/>
    </location>
</feature>
<feature type="region of interest" description="Disordered" evidence="5">
    <location>
        <begin position="262"/>
        <end position="340"/>
    </location>
</feature>
<organism evidence="6 7">
    <name type="scientific">Baudoinia panamericana (strain UAMH 10762)</name>
    <name type="common">Angels' share fungus</name>
    <name type="synonym">Baudoinia compniacensis (strain UAMH 10762)</name>
    <dbReference type="NCBI Taxonomy" id="717646"/>
    <lineage>
        <taxon>Eukaryota</taxon>
        <taxon>Fungi</taxon>
        <taxon>Dikarya</taxon>
        <taxon>Ascomycota</taxon>
        <taxon>Pezizomycotina</taxon>
        <taxon>Dothideomycetes</taxon>
        <taxon>Dothideomycetidae</taxon>
        <taxon>Mycosphaerellales</taxon>
        <taxon>Teratosphaeriaceae</taxon>
        <taxon>Baudoinia</taxon>
    </lineage>
</organism>
<comment type="subcellular location">
    <subcellularLocation>
        <location evidence="1">Nucleus</location>
    </subcellularLocation>
</comment>
<dbReference type="GeneID" id="19113548"/>
<keyword evidence="3" id="KW-0804">Transcription</keyword>
<dbReference type="CDD" id="cd07976">
    <property type="entry name" value="TFIIA_alpha_beta_like"/>
    <property type="match status" value="1"/>
</dbReference>
<name>M2MQ72_BAUPA</name>
<evidence type="ECO:0000256" key="4">
    <source>
        <dbReference type="ARBA" id="ARBA00023242"/>
    </source>
</evidence>
<dbReference type="Gene3D" id="2.30.18.10">
    <property type="entry name" value="Transcription factor IIA (TFIIA), beta-barrel domain"/>
    <property type="match status" value="1"/>
</dbReference>
<evidence type="ECO:0000256" key="1">
    <source>
        <dbReference type="ARBA" id="ARBA00004123"/>
    </source>
</evidence>
<evidence type="ECO:0000313" key="7">
    <source>
        <dbReference type="Proteomes" id="UP000011761"/>
    </source>
</evidence>
<dbReference type="PANTHER" id="PTHR12694:SF8">
    <property type="entry name" value="TRANSCRIPTION INITIATION FACTOR IIA SUBUNIT 1"/>
    <property type="match status" value="1"/>
</dbReference>
<dbReference type="GO" id="GO:0005672">
    <property type="term" value="C:transcription factor TFIIA complex"/>
    <property type="evidence" value="ECO:0007669"/>
    <property type="project" value="InterPro"/>
</dbReference>